<name>A0A834R5V3_SARSC</name>
<feature type="compositionally biased region" description="Low complexity" evidence="1">
    <location>
        <begin position="69"/>
        <end position="79"/>
    </location>
</feature>
<protein>
    <submittedName>
        <fullName evidence="2 3">Uncharacterized protein</fullName>
    </submittedName>
</protein>
<evidence type="ECO:0000313" key="4">
    <source>
        <dbReference type="Proteomes" id="UP000070412"/>
    </source>
</evidence>
<feature type="compositionally biased region" description="Basic residues" evidence="1">
    <location>
        <begin position="124"/>
        <end position="135"/>
    </location>
</feature>
<dbReference type="OrthoDB" id="439808at2759"/>
<dbReference type="Proteomes" id="UP000070412">
    <property type="component" value="Unassembled WGS sequence"/>
</dbReference>
<evidence type="ECO:0000313" key="3">
    <source>
        <dbReference type="EnsemblMetazoa" id="KAF7490280.1"/>
    </source>
</evidence>
<keyword evidence="4" id="KW-1185">Reference proteome</keyword>
<evidence type="ECO:0000313" key="2">
    <source>
        <dbReference type="EMBL" id="KAF7490280.1"/>
    </source>
</evidence>
<accession>A0A834R5V3</accession>
<organism evidence="2">
    <name type="scientific">Sarcoptes scabiei</name>
    <name type="common">Itch mite</name>
    <name type="synonym">Acarus scabiei</name>
    <dbReference type="NCBI Taxonomy" id="52283"/>
    <lineage>
        <taxon>Eukaryota</taxon>
        <taxon>Metazoa</taxon>
        <taxon>Ecdysozoa</taxon>
        <taxon>Arthropoda</taxon>
        <taxon>Chelicerata</taxon>
        <taxon>Arachnida</taxon>
        <taxon>Acari</taxon>
        <taxon>Acariformes</taxon>
        <taxon>Sarcoptiformes</taxon>
        <taxon>Astigmata</taxon>
        <taxon>Psoroptidia</taxon>
        <taxon>Sarcoptoidea</taxon>
        <taxon>Sarcoptidae</taxon>
        <taxon>Sarcoptinae</taxon>
        <taxon>Sarcoptes</taxon>
    </lineage>
</organism>
<feature type="compositionally biased region" description="Low complexity" evidence="1">
    <location>
        <begin position="106"/>
        <end position="115"/>
    </location>
</feature>
<sequence length="135" mass="16059">MSSSVLTPVPNHSLFIKRIPFETRLRDAEYAVLHSDRIRLFGQWRLHVEFAQGKRKTPSEMRYCDSFRLSSPSASSLHSNNYRSHRNRSRSSSSRSRSRLRRVRSASRSSRSSSRSFRDYRKSSRDHHHHHHHHH</sequence>
<feature type="region of interest" description="Disordered" evidence="1">
    <location>
        <begin position="69"/>
        <end position="135"/>
    </location>
</feature>
<reference evidence="3" key="3">
    <citation type="submission" date="2022-06" db="UniProtKB">
        <authorList>
            <consortium name="EnsemblMetazoa"/>
        </authorList>
    </citation>
    <scope>IDENTIFICATION</scope>
</reference>
<feature type="compositionally biased region" description="Basic residues" evidence="1">
    <location>
        <begin position="96"/>
        <end position="105"/>
    </location>
</feature>
<gene>
    <name evidence="2" type="ORF">SSS_3899</name>
</gene>
<dbReference type="EnsemblMetazoa" id="SSS_3899s_mrna">
    <property type="protein sequence ID" value="KAF7490280.1"/>
    <property type="gene ID" value="SSS_3899"/>
</dbReference>
<dbReference type="EMBL" id="WVUK01000062">
    <property type="protein sequence ID" value="KAF7490280.1"/>
    <property type="molecule type" value="Genomic_DNA"/>
</dbReference>
<reference evidence="2" key="2">
    <citation type="submission" date="2020-01" db="EMBL/GenBank/DDBJ databases">
        <authorList>
            <person name="Korhonen P.K.K."/>
            <person name="Guangxu M.G."/>
            <person name="Wang T.W."/>
            <person name="Stroehlein A.J.S."/>
            <person name="Young N.D."/>
            <person name="Ang C.-S.A."/>
            <person name="Fernando D.W.F."/>
            <person name="Lu H.L."/>
            <person name="Taylor S.T."/>
            <person name="Ehtesham M.E.M."/>
            <person name="Najaraj S.H.N."/>
            <person name="Harsha G.H.G."/>
            <person name="Madugundu A.M."/>
            <person name="Renuse S.R."/>
            <person name="Holt D.H."/>
            <person name="Pandey A.P."/>
            <person name="Papenfuss A.P."/>
            <person name="Gasser R.B.G."/>
            <person name="Fischer K.F."/>
        </authorList>
    </citation>
    <scope>NUCLEOTIDE SEQUENCE</scope>
    <source>
        <strain evidence="2">SSS_KF_BRIS2020</strain>
    </source>
</reference>
<reference evidence="4" key="1">
    <citation type="journal article" date="2020" name="PLoS Negl. Trop. Dis.">
        <title>High-quality nuclear genome for Sarcoptes scabiei-A critical resource for a neglected parasite.</title>
        <authorList>
            <person name="Korhonen P.K."/>
            <person name="Gasser R.B."/>
            <person name="Ma G."/>
            <person name="Wang T."/>
            <person name="Stroehlein A.J."/>
            <person name="Young N.D."/>
            <person name="Ang C.S."/>
            <person name="Fernando D.D."/>
            <person name="Lu H.C."/>
            <person name="Taylor S."/>
            <person name="Reynolds S.L."/>
            <person name="Mofiz E."/>
            <person name="Najaraj S.H."/>
            <person name="Gowda H."/>
            <person name="Madugundu A."/>
            <person name="Renuse S."/>
            <person name="Holt D."/>
            <person name="Pandey A."/>
            <person name="Papenfuss A.T."/>
            <person name="Fischer K."/>
        </authorList>
    </citation>
    <scope>NUCLEOTIDE SEQUENCE [LARGE SCALE GENOMIC DNA]</scope>
</reference>
<proteinExistence type="predicted"/>
<evidence type="ECO:0000256" key="1">
    <source>
        <dbReference type="SAM" id="MobiDB-lite"/>
    </source>
</evidence>
<dbReference type="AlphaFoldDB" id="A0A834R5V3"/>